<dbReference type="InterPro" id="IPR045186">
    <property type="entry name" value="Indole-3-glycerol_P_synth"/>
</dbReference>
<sequence>MTVTQANPQNILAKIVQQKEQEVAQMVQQQPIANLQKQAIASPKPRDFLGALKNSPSYPSLIAEVKKASPSKGVIRADFDPIAIAKAYEKGGAACLSVLTDSKFFQGSFDNLRLVRQNVDLPLLCKEFIIDPYQVYLARASGADAVLLIAAILPDKQLWELLHLIQSLGMEALVEVHTLAELDRVLSSQLRLVGINNRDLDTFAVDLATTQQLMVSRRQQLHCLGITTVSESGLFTPQDLSLVAKAGVRSVLVGESLVKQPDIEQAVRSLLS</sequence>
<evidence type="ECO:0000256" key="3">
    <source>
        <dbReference type="ARBA" id="ARBA00008737"/>
    </source>
</evidence>
<keyword evidence="7 9" id="KW-0057">Aromatic amino acid biosynthesis</keyword>
<protein>
    <recommendedName>
        <fullName evidence="9">Indole-3-glycerol phosphate synthase</fullName>
        <shortName evidence="9">IGPS</shortName>
        <ecNumber evidence="9">4.1.1.48</ecNumber>
    </recommendedName>
</protein>
<evidence type="ECO:0000256" key="4">
    <source>
        <dbReference type="ARBA" id="ARBA00022605"/>
    </source>
</evidence>
<reference evidence="11 12" key="1">
    <citation type="submission" date="2015-02" db="EMBL/GenBank/DDBJ databases">
        <title>Draft genome of a novel marine cyanobacterium (Chroococcales) isolated from South Atlantic Ocean.</title>
        <authorList>
            <person name="Rigonato J."/>
            <person name="Alvarenga D.O."/>
            <person name="Branco L.H."/>
            <person name="Varani A.M."/>
            <person name="Brandini F.P."/>
            <person name="Fiore M.F."/>
        </authorList>
    </citation>
    <scope>NUCLEOTIDE SEQUENCE [LARGE SCALE GENOMIC DNA]</scope>
    <source>
        <strain evidence="11 12">CENA595</strain>
    </source>
</reference>
<dbReference type="HAMAP" id="MF_00134_B">
    <property type="entry name" value="IGPS_B"/>
    <property type="match status" value="1"/>
</dbReference>
<dbReference type="Proteomes" id="UP000032452">
    <property type="component" value="Unassembled WGS sequence"/>
</dbReference>
<dbReference type="InterPro" id="IPR001468">
    <property type="entry name" value="Indole-3-GlycerolPSynthase_CS"/>
</dbReference>
<accession>A0A0D8ZX57</accession>
<keyword evidence="5 9" id="KW-0210">Decarboxylase</keyword>
<dbReference type="GO" id="GO:0004640">
    <property type="term" value="F:phosphoribosylanthranilate isomerase activity"/>
    <property type="evidence" value="ECO:0007669"/>
    <property type="project" value="TreeGrafter"/>
</dbReference>
<dbReference type="GO" id="GO:0000162">
    <property type="term" value="P:L-tryptophan biosynthetic process"/>
    <property type="evidence" value="ECO:0007669"/>
    <property type="project" value="UniProtKB-UniRule"/>
</dbReference>
<evidence type="ECO:0000256" key="5">
    <source>
        <dbReference type="ARBA" id="ARBA00022793"/>
    </source>
</evidence>
<evidence type="ECO:0000313" key="11">
    <source>
        <dbReference type="EMBL" id="KJH73348.1"/>
    </source>
</evidence>
<dbReference type="Pfam" id="PF00218">
    <property type="entry name" value="IGPS"/>
    <property type="match status" value="1"/>
</dbReference>
<evidence type="ECO:0000259" key="10">
    <source>
        <dbReference type="Pfam" id="PF00218"/>
    </source>
</evidence>
<dbReference type="UniPathway" id="UPA00035">
    <property type="reaction ID" value="UER00043"/>
</dbReference>
<dbReference type="GO" id="GO:0004425">
    <property type="term" value="F:indole-3-glycerol-phosphate synthase activity"/>
    <property type="evidence" value="ECO:0007669"/>
    <property type="project" value="UniProtKB-UniRule"/>
</dbReference>
<evidence type="ECO:0000256" key="8">
    <source>
        <dbReference type="ARBA" id="ARBA00023239"/>
    </source>
</evidence>
<dbReference type="InterPro" id="IPR011060">
    <property type="entry name" value="RibuloseP-bd_barrel"/>
</dbReference>
<gene>
    <name evidence="9" type="primary">trpC</name>
    <name evidence="11" type="ORF">UH38_00755</name>
</gene>
<dbReference type="SUPFAM" id="SSF51366">
    <property type="entry name" value="Ribulose-phoshate binding barrel"/>
    <property type="match status" value="1"/>
</dbReference>
<comment type="caution">
    <text evidence="11">The sequence shown here is derived from an EMBL/GenBank/DDBJ whole genome shotgun (WGS) entry which is preliminary data.</text>
</comment>
<dbReference type="PATRIC" id="fig|1618023.3.peg.1375"/>
<keyword evidence="8 9" id="KW-0456">Lyase</keyword>
<dbReference type="OrthoDB" id="9804217at2"/>
<comment type="similarity">
    <text evidence="3 9">Belongs to the TrpC family.</text>
</comment>
<dbReference type="STRING" id="1618023.UH38_00755"/>
<keyword evidence="4 9" id="KW-0028">Amino-acid biosynthesis</keyword>
<dbReference type="CDD" id="cd00331">
    <property type="entry name" value="IGPS"/>
    <property type="match status" value="1"/>
</dbReference>
<dbReference type="EMBL" id="JYON01000001">
    <property type="protein sequence ID" value="KJH73348.1"/>
    <property type="molecule type" value="Genomic_DNA"/>
</dbReference>
<name>A0A0D8ZX57_9CYAN</name>
<dbReference type="FunFam" id="3.20.20.70:FF:000024">
    <property type="entry name" value="Indole-3-glycerol phosphate synthase"/>
    <property type="match status" value="1"/>
</dbReference>
<keyword evidence="6 9" id="KW-0822">Tryptophan biosynthesis</keyword>
<dbReference type="NCBIfam" id="NF001372">
    <property type="entry name" value="PRK00278.1-4"/>
    <property type="match status" value="1"/>
</dbReference>
<evidence type="ECO:0000256" key="6">
    <source>
        <dbReference type="ARBA" id="ARBA00022822"/>
    </source>
</evidence>
<feature type="domain" description="Indole-3-glycerol phosphate synthase" evidence="10">
    <location>
        <begin position="12"/>
        <end position="270"/>
    </location>
</feature>
<evidence type="ECO:0000256" key="7">
    <source>
        <dbReference type="ARBA" id="ARBA00023141"/>
    </source>
</evidence>
<dbReference type="PROSITE" id="PS00614">
    <property type="entry name" value="IGPS"/>
    <property type="match status" value="1"/>
</dbReference>
<comment type="catalytic activity">
    <reaction evidence="1 9">
        <text>1-(2-carboxyphenylamino)-1-deoxy-D-ribulose 5-phosphate + H(+) = (1S,2R)-1-C-(indol-3-yl)glycerol 3-phosphate + CO2 + H2O</text>
        <dbReference type="Rhea" id="RHEA:23476"/>
        <dbReference type="ChEBI" id="CHEBI:15377"/>
        <dbReference type="ChEBI" id="CHEBI:15378"/>
        <dbReference type="ChEBI" id="CHEBI:16526"/>
        <dbReference type="ChEBI" id="CHEBI:58613"/>
        <dbReference type="ChEBI" id="CHEBI:58866"/>
        <dbReference type="EC" id="4.1.1.48"/>
    </reaction>
</comment>
<dbReference type="EC" id="4.1.1.48" evidence="9"/>
<keyword evidence="12" id="KW-1185">Reference proteome</keyword>
<comment type="pathway">
    <text evidence="2 9">Amino-acid biosynthesis; L-tryptophan biosynthesis; L-tryptophan from chorismate: step 4/5.</text>
</comment>
<dbReference type="AlphaFoldDB" id="A0A0D8ZX57"/>
<dbReference type="InterPro" id="IPR013798">
    <property type="entry name" value="Indole-3-glycerol_P_synth_dom"/>
</dbReference>
<proteinExistence type="inferred from homology"/>
<dbReference type="PANTHER" id="PTHR22854">
    <property type="entry name" value="TRYPTOPHAN BIOSYNTHESIS PROTEIN"/>
    <property type="match status" value="1"/>
</dbReference>
<dbReference type="NCBIfam" id="NF001377">
    <property type="entry name" value="PRK00278.2-4"/>
    <property type="match status" value="1"/>
</dbReference>
<evidence type="ECO:0000256" key="9">
    <source>
        <dbReference type="HAMAP-Rule" id="MF_00134"/>
    </source>
</evidence>
<organism evidence="11 12">
    <name type="scientific">Aliterella atlantica CENA595</name>
    <dbReference type="NCBI Taxonomy" id="1618023"/>
    <lineage>
        <taxon>Bacteria</taxon>
        <taxon>Bacillati</taxon>
        <taxon>Cyanobacteriota</taxon>
        <taxon>Cyanophyceae</taxon>
        <taxon>Chroococcidiopsidales</taxon>
        <taxon>Aliterellaceae</taxon>
        <taxon>Aliterella</taxon>
    </lineage>
</organism>
<dbReference type="PANTHER" id="PTHR22854:SF2">
    <property type="entry name" value="INDOLE-3-GLYCEROL-PHOSPHATE SYNTHASE"/>
    <property type="match status" value="1"/>
</dbReference>
<dbReference type="Gene3D" id="3.20.20.70">
    <property type="entry name" value="Aldolase class I"/>
    <property type="match status" value="1"/>
</dbReference>
<dbReference type="InterPro" id="IPR013785">
    <property type="entry name" value="Aldolase_TIM"/>
</dbReference>
<dbReference type="RefSeq" id="WP_045052690.1">
    <property type="nucleotide sequence ID" value="NZ_CAWMDP010000017.1"/>
</dbReference>
<evidence type="ECO:0000256" key="2">
    <source>
        <dbReference type="ARBA" id="ARBA00004696"/>
    </source>
</evidence>
<evidence type="ECO:0000313" key="12">
    <source>
        <dbReference type="Proteomes" id="UP000032452"/>
    </source>
</evidence>
<evidence type="ECO:0000256" key="1">
    <source>
        <dbReference type="ARBA" id="ARBA00001633"/>
    </source>
</evidence>